<evidence type="ECO:0000313" key="2">
    <source>
        <dbReference type="EMBL" id="GFH05851.1"/>
    </source>
</evidence>
<dbReference type="AlphaFoldDB" id="A0A699Y970"/>
<evidence type="ECO:0000256" key="1">
    <source>
        <dbReference type="SAM" id="MobiDB-lite"/>
    </source>
</evidence>
<proteinExistence type="predicted"/>
<feature type="region of interest" description="Disordered" evidence="1">
    <location>
        <begin position="1"/>
        <end position="37"/>
    </location>
</feature>
<feature type="compositionally biased region" description="Low complexity" evidence="1">
    <location>
        <begin position="1"/>
        <end position="12"/>
    </location>
</feature>
<protein>
    <submittedName>
        <fullName evidence="2">Uncharacterized protein</fullName>
    </submittedName>
</protein>
<feature type="compositionally biased region" description="Low complexity" evidence="1">
    <location>
        <begin position="368"/>
        <end position="391"/>
    </location>
</feature>
<name>A0A699Y970_HAELA</name>
<reference evidence="2 3" key="1">
    <citation type="submission" date="2020-02" db="EMBL/GenBank/DDBJ databases">
        <title>Draft genome sequence of Haematococcus lacustris strain NIES-144.</title>
        <authorList>
            <person name="Morimoto D."/>
            <person name="Nakagawa S."/>
            <person name="Yoshida T."/>
            <person name="Sawayama S."/>
        </authorList>
    </citation>
    <scope>NUCLEOTIDE SEQUENCE [LARGE SCALE GENOMIC DNA]</scope>
    <source>
        <strain evidence="2 3">NIES-144</strain>
    </source>
</reference>
<sequence length="613" mass="63661">MPVTACEATTPPVATPAPPSGPGPKEGRQDCSAADQGTEAMQLLPRAVVPAPAPPPELPGASSESLTSQHNAHLLPEASYWYIALFAAVRHWQCVCSQAAGRDGWLAATSVSPAGLLLTRTCCVTCSAPAAPGQGREATQLVQEAEMLPSPLPKLPSIGVHAPAIMQAQLACSSGTAPGTQVVAADINAAAPVVATGPGAEQSTAAAEWQHVNESSIKKWLCNLPGMLEWQLGLRHAPVALQTTVLVQLLVEELASLNASGTEKAPHLDCVASHDVSNNWTLCAKISLKTSTTVTAWVARLGMQLTGRYKVARVWSDEAPPCLVLEVRPLPPAARNGGHATPDLCETSRDGAGPSQPAAGSRGVAAEARPGPSQPAAAPGPAAGPEGTAVPDSVAGFKRNVSDTVQGKAKRQCGSQGHSPSLAAGVAQPAPDQGIEEMEVAPAAHPESPAPAGESVPDPTALTHGCSRLAHTAQLTWCHECLGHGTAAGSFPYHTKSNQGSPCDWPCWLQGVGSKWAGRQHTHILQLQSQPQARQAAVVRTWQIRAKGLPKLLVVELSAGLMNLRCLHCLMTVEHDAQPAEEWGRPDVGAIACRSGLHTPTSLCMVMVEAAYH</sequence>
<dbReference type="Proteomes" id="UP000485058">
    <property type="component" value="Unassembled WGS sequence"/>
</dbReference>
<organism evidence="2 3">
    <name type="scientific">Haematococcus lacustris</name>
    <name type="common">Green alga</name>
    <name type="synonym">Haematococcus pluvialis</name>
    <dbReference type="NCBI Taxonomy" id="44745"/>
    <lineage>
        <taxon>Eukaryota</taxon>
        <taxon>Viridiplantae</taxon>
        <taxon>Chlorophyta</taxon>
        <taxon>core chlorophytes</taxon>
        <taxon>Chlorophyceae</taxon>
        <taxon>CS clade</taxon>
        <taxon>Chlamydomonadales</taxon>
        <taxon>Haematococcaceae</taxon>
        <taxon>Haematococcus</taxon>
    </lineage>
</organism>
<keyword evidence="3" id="KW-1185">Reference proteome</keyword>
<accession>A0A699Y970</accession>
<dbReference type="EMBL" id="BLLF01000011">
    <property type="protein sequence ID" value="GFH05851.1"/>
    <property type="molecule type" value="Genomic_DNA"/>
</dbReference>
<evidence type="ECO:0000313" key="3">
    <source>
        <dbReference type="Proteomes" id="UP000485058"/>
    </source>
</evidence>
<feature type="region of interest" description="Disordered" evidence="1">
    <location>
        <begin position="332"/>
        <end position="432"/>
    </location>
</feature>
<comment type="caution">
    <text evidence="2">The sequence shown here is derived from an EMBL/GenBank/DDBJ whole genome shotgun (WGS) entry which is preliminary data.</text>
</comment>
<gene>
    <name evidence="2" type="ORF">HaLaN_00382</name>
</gene>
<feature type="compositionally biased region" description="Pro residues" evidence="1">
    <location>
        <begin position="13"/>
        <end position="22"/>
    </location>
</feature>